<reference evidence="3" key="2">
    <citation type="journal article" date="2023" name="Proc. Natl. Acad. Sci. U.S.A.">
        <title>A global phylogenomic analysis of the shiitake genus Lentinula.</title>
        <authorList>
            <person name="Sierra-Patev S."/>
            <person name="Min B."/>
            <person name="Naranjo-Ortiz M."/>
            <person name="Looney B."/>
            <person name="Konkel Z."/>
            <person name="Slot J.C."/>
            <person name="Sakamoto Y."/>
            <person name="Steenwyk J.L."/>
            <person name="Rokas A."/>
            <person name="Carro J."/>
            <person name="Camarero S."/>
            <person name="Ferreira P."/>
            <person name="Molpeceres G."/>
            <person name="Ruiz-Duenas F.J."/>
            <person name="Serrano A."/>
            <person name="Henrissat B."/>
            <person name="Drula E."/>
            <person name="Hughes K.W."/>
            <person name="Mata J.L."/>
            <person name="Ishikawa N.K."/>
            <person name="Vargas-Isla R."/>
            <person name="Ushijima S."/>
            <person name="Smith C.A."/>
            <person name="Donoghue J."/>
            <person name="Ahrendt S."/>
            <person name="Andreopoulos W."/>
            <person name="He G."/>
            <person name="LaButti K."/>
            <person name="Lipzen A."/>
            <person name="Ng V."/>
            <person name="Riley R."/>
            <person name="Sandor L."/>
            <person name="Barry K."/>
            <person name="Martinez A.T."/>
            <person name="Xiao Y."/>
            <person name="Gibbons J.G."/>
            <person name="Terashima K."/>
            <person name="Grigoriev I.V."/>
            <person name="Hibbett D."/>
        </authorList>
    </citation>
    <scope>NUCLEOTIDE SEQUENCE</scope>
    <source>
        <strain evidence="3">Sp2 HRB7682 ss15</strain>
    </source>
</reference>
<feature type="transmembrane region" description="Helical" evidence="2">
    <location>
        <begin position="522"/>
        <end position="540"/>
    </location>
</feature>
<evidence type="ECO:0000256" key="2">
    <source>
        <dbReference type="SAM" id="Phobius"/>
    </source>
</evidence>
<dbReference type="EMBL" id="JANVFS010000005">
    <property type="protein sequence ID" value="KAJ4491964.1"/>
    <property type="molecule type" value="Genomic_DNA"/>
</dbReference>
<organism evidence="3 4">
    <name type="scientific">Lentinula lateritia</name>
    <dbReference type="NCBI Taxonomy" id="40482"/>
    <lineage>
        <taxon>Eukaryota</taxon>
        <taxon>Fungi</taxon>
        <taxon>Dikarya</taxon>
        <taxon>Basidiomycota</taxon>
        <taxon>Agaricomycotina</taxon>
        <taxon>Agaricomycetes</taxon>
        <taxon>Agaricomycetidae</taxon>
        <taxon>Agaricales</taxon>
        <taxon>Marasmiineae</taxon>
        <taxon>Omphalotaceae</taxon>
        <taxon>Lentinula</taxon>
    </lineage>
</organism>
<feature type="region of interest" description="Disordered" evidence="1">
    <location>
        <begin position="61"/>
        <end position="90"/>
    </location>
</feature>
<keyword evidence="2" id="KW-0472">Membrane</keyword>
<reference evidence="3" key="1">
    <citation type="submission" date="2022-08" db="EMBL/GenBank/DDBJ databases">
        <authorList>
            <consortium name="DOE Joint Genome Institute"/>
            <person name="Min B."/>
            <person name="Riley R."/>
            <person name="Sierra-Patev S."/>
            <person name="Naranjo-Ortiz M."/>
            <person name="Looney B."/>
            <person name="Konkel Z."/>
            <person name="Slot J.C."/>
            <person name="Sakamoto Y."/>
            <person name="Steenwyk J.L."/>
            <person name="Rokas A."/>
            <person name="Carro J."/>
            <person name="Camarero S."/>
            <person name="Ferreira P."/>
            <person name="Molpeceres G."/>
            <person name="Ruiz-Duenas F.J."/>
            <person name="Serrano A."/>
            <person name="Henrissat B."/>
            <person name="Drula E."/>
            <person name="Hughes K.W."/>
            <person name="Mata J.L."/>
            <person name="Ishikawa N.K."/>
            <person name="Vargas-Isla R."/>
            <person name="Ushijima S."/>
            <person name="Smith C.A."/>
            <person name="Ahrendt S."/>
            <person name="Andreopoulos W."/>
            <person name="He G."/>
            <person name="Labutti K."/>
            <person name="Lipzen A."/>
            <person name="Ng V."/>
            <person name="Sandor L."/>
            <person name="Barry K."/>
            <person name="Martinez A.T."/>
            <person name="Xiao Y."/>
            <person name="Gibbons J.G."/>
            <person name="Terashima K."/>
            <person name="Hibbett D.S."/>
            <person name="Grigoriev I.V."/>
        </authorList>
    </citation>
    <scope>NUCLEOTIDE SEQUENCE</scope>
    <source>
        <strain evidence="3">Sp2 HRB7682 ss15</strain>
    </source>
</reference>
<feature type="region of interest" description="Disordered" evidence="1">
    <location>
        <begin position="435"/>
        <end position="464"/>
    </location>
</feature>
<protein>
    <submittedName>
        <fullName evidence="3">Uncharacterized protein</fullName>
    </submittedName>
</protein>
<evidence type="ECO:0000313" key="3">
    <source>
        <dbReference type="EMBL" id="KAJ4491964.1"/>
    </source>
</evidence>
<keyword evidence="2" id="KW-1133">Transmembrane helix</keyword>
<feature type="region of interest" description="Disordered" evidence="1">
    <location>
        <begin position="1"/>
        <end position="29"/>
    </location>
</feature>
<evidence type="ECO:0000256" key="1">
    <source>
        <dbReference type="SAM" id="MobiDB-lite"/>
    </source>
</evidence>
<dbReference type="AlphaFoldDB" id="A0A9W9DZJ5"/>
<gene>
    <name evidence="3" type="ORF">C8J55DRAFT_485919</name>
</gene>
<name>A0A9W9DZJ5_9AGAR</name>
<accession>A0A9W9DZJ5</accession>
<proteinExistence type="predicted"/>
<evidence type="ECO:0000313" key="4">
    <source>
        <dbReference type="Proteomes" id="UP001150238"/>
    </source>
</evidence>
<sequence length="575" mass="63903">MEPDEATDDGTHDSTTTKTDHSRTVHKPRRLSWYRRETHDYYRYGVDDDGIIQKIVDNPNSNAEEVNTRGRAKTPPPQKGALKQREEKHASPGLLALRKKTCSATAGEVRGATPVTFKFSAPAPKYFLKGSKRASGDSYGPTKLQTTPFRSHTSEGETAWYYSQSPADLDVPLPETPIPRMLGTIYIHRSIKDGGYQIWVWFNRDGRGLGWQSVDLNDEQVAHPKVAERSLKLTAAGKPSWILNSTLTTYRSRSLKRSVSRSIEDAAESASNPPVLLPDCDGWYRSMDAESVAIEADQLRTDFSKEARRVYIENEMKDSSSNELMDGGYELEDSDDTATQSMRIIPSSSTLHSGPTNVFQRSEDPAVETVISHEPTQSPGVFELQPSSYQKLDESVAIAGTTIHSKDASGDDIAIDIAETQRHFITNSAFPVLDIPVSPSSNEGDQGENRRKFEDDELDNSTSPLPLSDALASVMRASKEVCNPTDNDTDQCRRKEDEFGPGLKLFHALRDLILLDLDLPKILFTAGCIGYLLFLVRALWKIGIMFHDQPLGRYQTQSSLLVLSYVLPFCGGYSA</sequence>
<keyword evidence="2" id="KW-0812">Transmembrane</keyword>
<dbReference type="Proteomes" id="UP001150238">
    <property type="component" value="Unassembled WGS sequence"/>
</dbReference>
<comment type="caution">
    <text evidence="3">The sequence shown here is derived from an EMBL/GenBank/DDBJ whole genome shotgun (WGS) entry which is preliminary data.</text>
</comment>